<proteinExistence type="predicted"/>
<gene>
    <name evidence="3" type="ORF">ANE_LOCUS11989</name>
</gene>
<keyword evidence="4" id="KW-1185">Reference proteome</keyword>
<protein>
    <submittedName>
        <fullName evidence="3">Uncharacterized protein</fullName>
    </submittedName>
</protein>
<dbReference type="OrthoDB" id="1114078at2759"/>
<sequence length="333" mass="36752">MVPRKRTLSAAEKGKGVMQYTVKALQGGLMTPDIAEQEAHSAPPKEALVSDRISLEGTKFIDSVTKIARKYDRRTKREAERAEQAAEEARAKWEAEVAQRRVLDANMVLLERTRDELRDSGAQKDSEIESLKGQLLLEKSSVDSKVKTATKRIVRSLMRKFKSKIERTKKKFRALGKSVNKMNDLAQVDANLELIRKLQREDAPSLEDEAAQISEWRGEFVGGDEDYNALFTEIQQGLVVSPFSYDDASTFDANPFENRAAEIGIHFPFGSNWDPSGVCLLDPRDARDIGAGFEGEPDGTEGYGFDDGDAIETGADEASARADAGGSGTEVED</sequence>
<evidence type="ECO:0000256" key="1">
    <source>
        <dbReference type="SAM" id="Coils"/>
    </source>
</evidence>
<organism evidence="3 4">
    <name type="scientific">Arabis nemorensis</name>
    <dbReference type="NCBI Taxonomy" id="586526"/>
    <lineage>
        <taxon>Eukaryota</taxon>
        <taxon>Viridiplantae</taxon>
        <taxon>Streptophyta</taxon>
        <taxon>Embryophyta</taxon>
        <taxon>Tracheophyta</taxon>
        <taxon>Spermatophyta</taxon>
        <taxon>Magnoliopsida</taxon>
        <taxon>eudicotyledons</taxon>
        <taxon>Gunneridae</taxon>
        <taxon>Pentapetalae</taxon>
        <taxon>rosids</taxon>
        <taxon>malvids</taxon>
        <taxon>Brassicales</taxon>
        <taxon>Brassicaceae</taxon>
        <taxon>Arabideae</taxon>
        <taxon>Arabis</taxon>
    </lineage>
</organism>
<dbReference type="AlphaFoldDB" id="A0A565BIW5"/>
<evidence type="ECO:0000313" key="4">
    <source>
        <dbReference type="Proteomes" id="UP000489600"/>
    </source>
</evidence>
<reference evidence="3" key="1">
    <citation type="submission" date="2019-07" db="EMBL/GenBank/DDBJ databases">
        <authorList>
            <person name="Dittberner H."/>
        </authorList>
    </citation>
    <scope>NUCLEOTIDE SEQUENCE [LARGE SCALE GENOMIC DNA]</scope>
</reference>
<keyword evidence="1" id="KW-0175">Coiled coil</keyword>
<evidence type="ECO:0000313" key="3">
    <source>
        <dbReference type="EMBL" id="VVB01545.1"/>
    </source>
</evidence>
<comment type="caution">
    <text evidence="3">The sequence shown here is derived from an EMBL/GenBank/DDBJ whole genome shotgun (WGS) entry which is preliminary data.</text>
</comment>
<evidence type="ECO:0000256" key="2">
    <source>
        <dbReference type="SAM" id="MobiDB-lite"/>
    </source>
</evidence>
<accession>A0A565BIW5</accession>
<name>A0A565BIW5_9BRAS</name>
<feature type="coiled-coil region" evidence="1">
    <location>
        <begin position="72"/>
        <end position="99"/>
    </location>
</feature>
<feature type="region of interest" description="Disordered" evidence="2">
    <location>
        <begin position="289"/>
        <end position="333"/>
    </location>
</feature>
<dbReference type="Proteomes" id="UP000489600">
    <property type="component" value="Unassembled WGS sequence"/>
</dbReference>
<dbReference type="EMBL" id="CABITT030000004">
    <property type="protein sequence ID" value="VVB01545.1"/>
    <property type="molecule type" value="Genomic_DNA"/>
</dbReference>
<feature type="compositionally biased region" description="Acidic residues" evidence="2">
    <location>
        <begin position="295"/>
        <end position="310"/>
    </location>
</feature>